<dbReference type="AlphaFoldDB" id="A0A0K3CC13"/>
<keyword evidence="4" id="KW-1185">Reference proteome</keyword>
<dbReference type="OMA" id="RTEFIVY"/>
<organism evidence="3 4">
    <name type="scientific">Rhodotorula toruloides</name>
    <name type="common">Yeast</name>
    <name type="synonym">Rhodosporidium toruloides</name>
    <dbReference type="NCBI Taxonomy" id="5286"/>
    <lineage>
        <taxon>Eukaryota</taxon>
        <taxon>Fungi</taxon>
        <taxon>Dikarya</taxon>
        <taxon>Basidiomycota</taxon>
        <taxon>Pucciniomycotina</taxon>
        <taxon>Microbotryomycetes</taxon>
        <taxon>Sporidiobolales</taxon>
        <taxon>Sporidiobolaceae</taxon>
        <taxon>Rhodotorula</taxon>
    </lineage>
</organism>
<dbReference type="Pfam" id="PF00240">
    <property type="entry name" value="ubiquitin"/>
    <property type="match status" value="1"/>
</dbReference>
<dbReference type="PRINTS" id="PR00348">
    <property type="entry name" value="UBIQUITIN"/>
</dbReference>
<dbReference type="PROSITE" id="PS50053">
    <property type="entry name" value="UBIQUITIN_2"/>
    <property type="match status" value="1"/>
</dbReference>
<dbReference type="InterPro" id="IPR019956">
    <property type="entry name" value="Ubiquitin_dom"/>
</dbReference>
<name>A0A0K3CC13_RHOTO</name>
<dbReference type="STRING" id="5286.A0A0K3CC13"/>
<dbReference type="InterPro" id="IPR000626">
    <property type="entry name" value="Ubiquitin-like_dom"/>
</dbReference>
<protein>
    <recommendedName>
        <fullName evidence="2">Ubiquitin-like domain-containing protein</fullName>
    </recommendedName>
</protein>
<sequence>MAPATRSNKRAASPPPDSRTTRRRLPTASAASAQLVIVHHKDHQSMLRLANGKYETFVASLVRAFRFPAHWIESVEREIEGRWVTVDKDVWEDQMKEPYAELWPRYRVTAEEHPEGTMRMFVQSHSNMVHKIWVRSSDTIDNVKVLIQDKLGVPPDQQRLIFERKQLEDGRTLSDYNLQRGATLHLVTRLRGGKPIIYLFPPTPLDSAFVSVTLTPEWRFSALYPVVDPVKGEQGETSASWTVSAQPDGSLVDLASSLELKYLFWEAESYRTTSSTPSHLAFDPSNPSLNASNGCALPFAALLAYLDKTLAMLSLHTAARNDFITYWLSHFTRIRDAGQHIGFRFLVQSDYARAARLDVEPKPDVVARVFLLFKGVGAEEAQEWKRPDEVDWVKEVGVQVDKVKDESLFRMLEWGGMEVM</sequence>
<evidence type="ECO:0000256" key="1">
    <source>
        <dbReference type="SAM" id="MobiDB-lite"/>
    </source>
</evidence>
<evidence type="ECO:0000259" key="2">
    <source>
        <dbReference type="PROSITE" id="PS50053"/>
    </source>
</evidence>
<dbReference type="FunFam" id="3.10.20.90:FF:000160">
    <property type="entry name" value="Polyubiquitin-C"/>
    <property type="match status" value="1"/>
</dbReference>
<reference evidence="3 4" key="1">
    <citation type="submission" date="2015-07" db="EMBL/GenBank/DDBJ databases">
        <authorList>
            <person name="Cajimat M.N.B."/>
            <person name="Milazzo M.L."/>
            <person name="Fulhorst C.F."/>
        </authorList>
    </citation>
    <scope>NUCLEOTIDE SEQUENCE [LARGE SCALE GENOMIC DNA]</scope>
    <source>
        <strain evidence="3">Single colony</strain>
    </source>
</reference>
<dbReference type="InterPro" id="IPR029071">
    <property type="entry name" value="Ubiquitin-like_domsf"/>
</dbReference>
<feature type="region of interest" description="Disordered" evidence="1">
    <location>
        <begin position="1"/>
        <end position="26"/>
    </location>
</feature>
<dbReference type="Proteomes" id="UP000199069">
    <property type="component" value="Unassembled WGS sequence"/>
</dbReference>
<proteinExistence type="predicted"/>
<gene>
    <name evidence="3" type="primary">FGENESH: predicted gene_4.60</name>
    <name evidence="3" type="ORF">BN2166_0022840</name>
</gene>
<evidence type="ECO:0000313" key="4">
    <source>
        <dbReference type="Proteomes" id="UP000199069"/>
    </source>
</evidence>
<dbReference type="SUPFAM" id="SSF54236">
    <property type="entry name" value="Ubiquitin-like"/>
    <property type="match status" value="1"/>
</dbReference>
<dbReference type="EMBL" id="CWKI01000004">
    <property type="protein sequence ID" value="CTR06423.1"/>
    <property type="molecule type" value="Genomic_DNA"/>
</dbReference>
<accession>A0A0K3CC13</accession>
<dbReference type="InterPro" id="IPR050158">
    <property type="entry name" value="Ubiquitin_ubiquitin-like"/>
</dbReference>
<evidence type="ECO:0000313" key="3">
    <source>
        <dbReference type="EMBL" id="CTR06423.1"/>
    </source>
</evidence>
<dbReference type="PANTHER" id="PTHR10666">
    <property type="entry name" value="UBIQUITIN"/>
    <property type="match status" value="1"/>
</dbReference>
<dbReference type="SMART" id="SM00213">
    <property type="entry name" value="UBQ"/>
    <property type="match status" value="1"/>
</dbReference>
<feature type="domain" description="Ubiquitin-like" evidence="2">
    <location>
        <begin position="118"/>
        <end position="193"/>
    </location>
</feature>
<dbReference type="Gene3D" id="3.10.20.90">
    <property type="entry name" value="Phosphatidylinositol 3-kinase Catalytic Subunit, Chain A, domain 1"/>
    <property type="match status" value="1"/>
</dbReference>